<comment type="caution">
    <text evidence="1">The sequence shown here is derived from an EMBL/GenBank/DDBJ whole genome shotgun (WGS) entry which is preliminary data.</text>
</comment>
<reference evidence="1" key="1">
    <citation type="submission" date="2019-08" db="EMBL/GenBank/DDBJ databases">
        <authorList>
            <person name="Kucharzyk K."/>
            <person name="Murdoch R.W."/>
            <person name="Higgins S."/>
            <person name="Loffler F."/>
        </authorList>
    </citation>
    <scope>NUCLEOTIDE SEQUENCE</scope>
</reference>
<organism evidence="1">
    <name type="scientific">bioreactor metagenome</name>
    <dbReference type="NCBI Taxonomy" id="1076179"/>
    <lineage>
        <taxon>unclassified sequences</taxon>
        <taxon>metagenomes</taxon>
        <taxon>ecological metagenomes</taxon>
    </lineage>
</organism>
<dbReference type="EMBL" id="VSSQ01077071">
    <property type="protein sequence ID" value="MPN27252.1"/>
    <property type="molecule type" value="Genomic_DNA"/>
</dbReference>
<protein>
    <submittedName>
        <fullName evidence="1">Uncharacterized protein</fullName>
    </submittedName>
</protein>
<accession>A0A645GN01</accession>
<evidence type="ECO:0000313" key="1">
    <source>
        <dbReference type="EMBL" id="MPN27252.1"/>
    </source>
</evidence>
<dbReference type="AlphaFoldDB" id="A0A645GN01"/>
<gene>
    <name evidence="1" type="ORF">SDC9_174680</name>
</gene>
<proteinExistence type="predicted"/>
<sequence>MVSLGLFIITSYVYYKITSFETGENDSLLEFYTYQNNIADVSKYLKAGVLEQIIINDLIIKLENGSIIIQRR</sequence>
<name>A0A645GN01_9ZZZZ</name>